<evidence type="ECO:0000313" key="1">
    <source>
        <dbReference type="EMBL" id="AWS00214.1"/>
    </source>
</evidence>
<dbReference type="OrthoDB" id="33816at2157"/>
<reference evidence="1 2" key="1">
    <citation type="submission" date="2018-05" db="EMBL/GenBank/DDBJ databases">
        <title>Complete Genome Sequences of Extremely Thermoacidophilic, Metal-Mobilizing Type-Strain Members of the Archaeal Family Sulfolobaceae: Acidianus brierleyi DSM-1651T, Acidianus sulfidivorans DSM-18786T, Metallosphaera hakonensis DSM-7519T, and Metallosphaera prunae DSM-10039T.</title>
        <authorList>
            <person name="Counts J.A."/>
            <person name="Kelly R.M."/>
        </authorList>
    </citation>
    <scope>NUCLEOTIDE SEQUENCE [LARGE SCALE GENOMIC DNA]</scope>
    <source>
        <strain evidence="1 2">HO1-1</strain>
    </source>
</reference>
<organism evidence="1 2">
    <name type="scientific">Metallosphaera hakonensis JCM 8857 = DSM 7519</name>
    <dbReference type="NCBI Taxonomy" id="1293036"/>
    <lineage>
        <taxon>Archaea</taxon>
        <taxon>Thermoproteota</taxon>
        <taxon>Thermoprotei</taxon>
        <taxon>Sulfolobales</taxon>
        <taxon>Sulfolobaceae</taxon>
        <taxon>Metallosphaera</taxon>
    </lineage>
</organism>
<sequence length="195" mass="22694">MYGNKPFTGFPELDRILKEDNLVEFYSLDQELLRLFYHRVIAISSPIMVVIVSERGGLDPVLVRRFQRTFGTEGEVRLRRAFKVEDVEPTLKSMGDTELIVIDPYHHRKPREYSKIVGALREKRGRKFVFSYMDREKEGSTFGLHSAQSVIKLERSHSGFRAIIVKSVLIDNIEIPFGLWSIYGRTEEGLMKWII</sequence>
<protein>
    <submittedName>
        <fullName evidence="1">Uncharacterized protein</fullName>
    </submittedName>
</protein>
<dbReference type="STRING" id="1293036.GCA_001315825_03179"/>
<reference evidence="2" key="2">
    <citation type="submission" date="2020-03" db="EMBL/GenBank/DDBJ databases">
        <title>Complete Genome Sequences of Extremely Thermoacidophilic, Metal-Mobilizing Type-Strain Members of the Archaeal Family Sulfolobaceae: Acidianus brierleyi DSM-1651T, Acidianus sulfidivorans DSM-18786T, Metallosphaera hakonensis DSM-7519T, and Metallosphaera prunae DSM-10039T.</title>
        <authorList>
            <person name="Counts J.A."/>
            <person name="Kelly R.M."/>
        </authorList>
    </citation>
    <scope>NUCLEOTIDE SEQUENCE [LARGE SCALE GENOMIC DNA]</scope>
    <source>
        <strain evidence="2">HO1-1</strain>
    </source>
</reference>
<keyword evidence="2" id="KW-1185">Reference proteome</keyword>
<dbReference type="RefSeq" id="WP_054837507.1">
    <property type="nucleotide sequence ID" value="NZ_BBBA01000073.1"/>
</dbReference>
<proteinExistence type="predicted"/>
<dbReference type="AlphaFoldDB" id="A0A2U9IW75"/>
<name>A0A2U9IW75_9CREN</name>
<dbReference type="GeneID" id="36835985"/>
<reference evidence="2" key="3">
    <citation type="submission" date="2020-03" db="EMBL/GenBank/DDBJ databases">
        <title>Sequencing and Assembly of Multiple Reported Metal-Biooxidizing Members of the Extremely Thermoacidophilic Archaeal Family Sulfolobaceae.</title>
        <authorList>
            <person name="Counts J.A."/>
            <person name="Kelly R.M."/>
        </authorList>
    </citation>
    <scope>NUCLEOTIDE SEQUENCE [LARGE SCALE GENOMIC DNA]</scope>
    <source>
        <strain evidence="2">HO1-1</strain>
    </source>
</reference>
<dbReference type="Proteomes" id="UP000247586">
    <property type="component" value="Chromosome"/>
</dbReference>
<accession>A0A2U9IW75</accession>
<dbReference type="EMBL" id="CP029287">
    <property type="protein sequence ID" value="AWS00214.1"/>
    <property type="molecule type" value="Genomic_DNA"/>
</dbReference>
<evidence type="ECO:0000313" key="2">
    <source>
        <dbReference type="Proteomes" id="UP000247586"/>
    </source>
</evidence>
<dbReference type="KEGG" id="mhk:DFR87_11545"/>
<gene>
    <name evidence="1" type="ORF">DFR87_11545</name>
</gene>